<feature type="transmembrane region" description="Helical" evidence="1">
    <location>
        <begin position="86"/>
        <end position="107"/>
    </location>
</feature>
<dbReference type="EMBL" id="JASGBQ010000001">
    <property type="protein sequence ID" value="MDI9240946.1"/>
    <property type="molecule type" value="Genomic_DNA"/>
</dbReference>
<evidence type="ECO:0000313" key="2">
    <source>
        <dbReference type="EMBL" id="MDI9240946.1"/>
    </source>
</evidence>
<keyword evidence="1" id="KW-1133">Transmembrane helix</keyword>
<keyword evidence="1" id="KW-0812">Transmembrane</keyword>
<feature type="transmembrane region" description="Helical" evidence="1">
    <location>
        <begin position="48"/>
        <end position="66"/>
    </location>
</feature>
<proteinExistence type="predicted"/>
<dbReference type="RefSeq" id="WP_283229458.1">
    <property type="nucleotide sequence ID" value="NZ_JASGBQ010000001.1"/>
</dbReference>
<sequence>MSKKKTKLFKIKFSRAGMISILIFLGAVLFLLAAFMIAFRTYGHGDTTVAALGFLALFLSILGLILPIRDGRRRAKEESFPLLSKVAVVLNTLAILGILAIYIIGIVI</sequence>
<name>A0AAP4B6V9_9FIRM</name>
<evidence type="ECO:0000313" key="3">
    <source>
        <dbReference type="Proteomes" id="UP001300383"/>
    </source>
</evidence>
<organism evidence="2 3">
    <name type="scientific">Fusibacillus kribbianus</name>
    <dbReference type="NCBI Taxonomy" id="3044208"/>
    <lineage>
        <taxon>Bacteria</taxon>
        <taxon>Bacillati</taxon>
        <taxon>Bacillota</taxon>
        <taxon>Clostridia</taxon>
        <taxon>Lachnospirales</taxon>
        <taxon>Lachnospiraceae</taxon>
        <taxon>Fusibacillus</taxon>
    </lineage>
</organism>
<keyword evidence="3" id="KW-1185">Reference proteome</keyword>
<accession>A0AAP4B6V9</accession>
<dbReference type="Proteomes" id="UP001300383">
    <property type="component" value="Unassembled WGS sequence"/>
</dbReference>
<dbReference type="InterPro" id="IPR046140">
    <property type="entry name" value="DUF6142"/>
</dbReference>
<feature type="transmembrane region" description="Helical" evidence="1">
    <location>
        <begin position="21"/>
        <end position="42"/>
    </location>
</feature>
<evidence type="ECO:0000256" key="1">
    <source>
        <dbReference type="SAM" id="Phobius"/>
    </source>
</evidence>
<dbReference type="AlphaFoldDB" id="A0AAP4B6V9"/>
<keyword evidence="1" id="KW-0472">Membrane</keyword>
<comment type="caution">
    <text evidence="2">The sequence shown here is derived from an EMBL/GenBank/DDBJ whole genome shotgun (WGS) entry which is preliminary data.</text>
</comment>
<gene>
    <name evidence="2" type="ORF">QJ036_00450</name>
</gene>
<protein>
    <submittedName>
        <fullName evidence="2">DUF6142 family protein</fullName>
    </submittedName>
</protein>
<reference evidence="2 3" key="1">
    <citation type="submission" date="2023-05" db="EMBL/GenBank/DDBJ databases">
        <title>[ruminococcus] sp. nov., isolated from a pig farm feces dump.</title>
        <authorList>
            <person name="Chang Y.-H."/>
        </authorList>
    </citation>
    <scope>NUCLEOTIDE SEQUENCE [LARGE SCALE GENOMIC DNA]</scope>
    <source>
        <strain evidence="2 3">YH-rum2234</strain>
    </source>
</reference>
<dbReference type="Pfam" id="PF19639">
    <property type="entry name" value="DUF6142"/>
    <property type="match status" value="1"/>
</dbReference>